<keyword evidence="8" id="KW-1185">Reference proteome</keyword>
<evidence type="ECO:0000256" key="4">
    <source>
        <dbReference type="ARBA" id="ARBA00022777"/>
    </source>
</evidence>
<dbReference type="Proteomes" id="UP000789390">
    <property type="component" value="Unassembled WGS sequence"/>
</dbReference>
<comment type="similarity">
    <text evidence="1">Belongs to the FGGY kinase family.</text>
</comment>
<keyword evidence="4" id="KW-0418">Kinase</keyword>
<reference evidence="7" key="1">
    <citation type="submission" date="2021-11" db="EMBL/GenBank/DDBJ databases">
        <authorList>
            <person name="Schell T."/>
        </authorList>
    </citation>
    <scope>NUCLEOTIDE SEQUENCE</scope>
    <source>
        <strain evidence="7">M5</strain>
    </source>
</reference>
<keyword evidence="2" id="KW-0808">Transferase</keyword>
<dbReference type="GO" id="GO:0005524">
    <property type="term" value="F:ATP binding"/>
    <property type="evidence" value="ECO:0007669"/>
    <property type="project" value="UniProtKB-KW"/>
</dbReference>
<dbReference type="PANTHER" id="PTHR10196:SF69">
    <property type="entry name" value="GLYCEROL KINASE"/>
    <property type="match status" value="1"/>
</dbReference>
<evidence type="ECO:0000256" key="1">
    <source>
        <dbReference type="ARBA" id="ARBA00009156"/>
    </source>
</evidence>
<evidence type="ECO:0000256" key="5">
    <source>
        <dbReference type="ARBA" id="ARBA00022840"/>
    </source>
</evidence>
<dbReference type="GO" id="GO:0005739">
    <property type="term" value="C:mitochondrion"/>
    <property type="evidence" value="ECO:0007669"/>
    <property type="project" value="TreeGrafter"/>
</dbReference>
<evidence type="ECO:0000313" key="7">
    <source>
        <dbReference type="EMBL" id="CAH0113386.1"/>
    </source>
</evidence>
<dbReference type="GO" id="GO:0004370">
    <property type="term" value="F:glycerol kinase activity"/>
    <property type="evidence" value="ECO:0007669"/>
    <property type="project" value="TreeGrafter"/>
</dbReference>
<dbReference type="GO" id="GO:0006641">
    <property type="term" value="P:triglyceride metabolic process"/>
    <property type="evidence" value="ECO:0007669"/>
    <property type="project" value="TreeGrafter"/>
</dbReference>
<dbReference type="AlphaFoldDB" id="A0A8J2S315"/>
<organism evidence="7 8">
    <name type="scientific">Daphnia galeata</name>
    <dbReference type="NCBI Taxonomy" id="27404"/>
    <lineage>
        <taxon>Eukaryota</taxon>
        <taxon>Metazoa</taxon>
        <taxon>Ecdysozoa</taxon>
        <taxon>Arthropoda</taxon>
        <taxon>Crustacea</taxon>
        <taxon>Branchiopoda</taxon>
        <taxon>Diplostraca</taxon>
        <taxon>Cladocera</taxon>
        <taxon>Anomopoda</taxon>
        <taxon>Daphniidae</taxon>
        <taxon>Daphnia</taxon>
    </lineage>
</organism>
<gene>
    <name evidence="7" type="ORF">DGAL_LOCUS17280</name>
</gene>
<feature type="domain" description="Carbohydrate kinase FGGY C-terminal" evidence="6">
    <location>
        <begin position="60"/>
        <end position="224"/>
    </location>
</feature>
<dbReference type="Pfam" id="PF02782">
    <property type="entry name" value="FGGY_C"/>
    <property type="match status" value="1"/>
</dbReference>
<proteinExistence type="inferred from homology"/>
<dbReference type="SUPFAM" id="SSF53067">
    <property type="entry name" value="Actin-like ATPase domain"/>
    <property type="match status" value="1"/>
</dbReference>
<dbReference type="PANTHER" id="PTHR10196">
    <property type="entry name" value="SUGAR KINASE"/>
    <property type="match status" value="1"/>
</dbReference>
<keyword evidence="3" id="KW-0547">Nucleotide-binding</keyword>
<keyword evidence="5" id="KW-0067">ATP-binding</keyword>
<dbReference type="OrthoDB" id="5422795at2759"/>
<evidence type="ECO:0000256" key="2">
    <source>
        <dbReference type="ARBA" id="ARBA00022679"/>
    </source>
</evidence>
<dbReference type="GO" id="GO:0006071">
    <property type="term" value="P:glycerol metabolic process"/>
    <property type="evidence" value="ECO:0007669"/>
    <property type="project" value="TreeGrafter"/>
</dbReference>
<dbReference type="Gene3D" id="3.30.420.40">
    <property type="match status" value="1"/>
</dbReference>
<protein>
    <recommendedName>
        <fullName evidence="6">Carbohydrate kinase FGGY C-terminal domain-containing protein</fullName>
    </recommendedName>
</protein>
<dbReference type="InterPro" id="IPR018485">
    <property type="entry name" value="FGGY_C"/>
</dbReference>
<name>A0A8J2S315_9CRUS</name>
<dbReference type="GO" id="GO:0046167">
    <property type="term" value="P:glycerol-3-phosphate biosynthetic process"/>
    <property type="evidence" value="ECO:0007669"/>
    <property type="project" value="TreeGrafter"/>
</dbReference>
<evidence type="ECO:0000256" key="3">
    <source>
        <dbReference type="ARBA" id="ARBA00022741"/>
    </source>
</evidence>
<evidence type="ECO:0000259" key="6">
    <source>
        <dbReference type="Pfam" id="PF02782"/>
    </source>
</evidence>
<dbReference type="InterPro" id="IPR043129">
    <property type="entry name" value="ATPase_NBD"/>
</dbReference>
<comment type="caution">
    <text evidence="7">The sequence shown here is derived from an EMBL/GenBank/DDBJ whole genome shotgun (WGS) entry which is preliminary data.</text>
</comment>
<accession>A0A8J2S315</accession>
<dbReference type="EMBL" id="CAKKLH010000338">
    <property type="protein sequence ID" value="CAH0113386.1"/>
    <property type="molecule type" value="Genomic_DNA"/>
</dbReference>
<evidence type="ECO:0000313" key="8">
    <source>
        <dbReference type="Proteomes" id="UP000789390"/>
    </source>
</evidence>
<sequence length="309" mass="33973">MLMNLETLKLGSLFAQILRYTSTSILPHICSSSEICDYSGLGHQQSALISQLYLEPGQAKMTYGTGGFMLYNTGIQPVQSEHGLIATVAYQFGKNRQPHYAMEGSISVAGLALNWLKNNLNLISDFQECEKFAAPVTCTGGVYFVPAFSGLYAPLLENGYQRFTTRAHLARTTLESACYQTRDIVEVMARDVGAHMTSLRFDGGIAQNNLLIHLQADILGIPIGTFHDVKLDQPHSVLVMPKASMFGVWIRWIGNGITSDTFTPAVSESGTSKVVQLLTSGTDCVLFNDNYTDQDSRYTRWMSTPSSVL</sequence>